<name>A0A427TQ49_9BACI</name>
<dbReference type="Proteomes" id="UP000279911">
    <property type="component" value="Unassembled WGS sequence"/>
</dbReference>
<dbReference type="RefSeq" id="WP_125480667.1">
    <property type="nucleotide sequence ID" value="NZ_RSFW01000015.1"/>
</dbReference>
<evidence type="ECO:0000313" key="1">
    <source>
        <dbReference type="EMBL" id="RSD26534.1"/>
    </source>
</evidence>
<protein>
    <submittedName>
        <fullName evidence="1">Uncharacterized protein</fullName>
    </submittedName>
</protein>
<accession>A0A427TQ49</accession>
<comment type="caution">
    <text evidence="1">The sequence shown here is derived from an EMBL/GenBank/DDBJ whole genome shotgun (WGS) entry which is preliminary data.</text>
</comment>
<sequence>MKPGIEKEEMLRLLTKMAHSLDETDMNMHGSMQVQRVKMCQSHAFRLEELRVLVDRMEAKMPMAATSGKQETSALKLELSF</sequence>
<evidence type="ECO:0000313" key="2">
    <source>
        <dbReference type="Proteomes" id="UP000279911"/>
    </source>
</evidence>
<dbReference type="AlphaFoldDB" id="A0A427TQ49"/>
<organism evidence="1 2">
    <name type="scientific">Mesobacillus subterraneus</name>
    <dbReference type="NCBI Taxonomy" id="285983"/>
    <lineage>
        <taxon>Bacteria</taxon>
        <taxon>Bacillati</taxon>
        <taxon>Bacillota</taxon>
        <taxon>Bacilli</taxon>
        <taxon>Bacillales</taxon>
        <taxon>Bacillaceae</taxon>
        <taxon>Mesobacillus</taxon>
    </lineage>
</organism>
<reference evidence="2" key="1">
    <citation type="submission" date="2018-12" db="EMBL/GenBank/DDBJ databases">
        <title>Bacillus chawlae sp. nov., Bacillus glennii sp. nov., and Bacillus saganii sp. nov. Isolated from the Vehicle Assembly Building at Kennedy Space Center where the Viking Spacecraft were Assembled.</title>
        <authorList>
            <person name="Seuylemezian A."/>
            <person name="Vaishampayan P."/>
        </authorList>
    </citation>
    <scope>NUCLEOTIDE SEQUENCE [LARGE SCALE GENOMIC DNA]</scope>
    <source>
        <strain evidence="2">DSM 13966</strain>
    </source>
</reference>
<proteinExistence type="predicted"/>
<dbReference type="EMBL" id="RSFW01000015">
    <property type="protein sequence ID" value="RSD26534.1"/>
    <property type="molecule type" value="Genomic_DNA"/>
</dbReference>
<gene>
    <name evidence="1" type="ORF">EJA10_14135</name>
</gene>